<reference evidence="3 4" key="1">
    <citation type="journal article" date="2023" name="Hortic Res">
        <title>Pangenome of water caltrop reveals structural variations and asymmetric subgenome divergence after allopolyploidization.</title>
        <authorList>
            <person name="Zhang X."/>
            <person name="Chen Y."/>
            <person name="Wang L."/>
            <person name="Yuan Y."/>
            <person name="Fang M."/>
            <person name="Shi L."/>
            <person name="Lu R."/>
            <person name="Comes H.P."/>
            <person name="Ma Y."/>
            <person name="Chen Y."/>
            <person name="Huang G."/>
            <person name="Zhou Y."/>
            <person name="Zheng Z."/>
            <person name="Qiu Y."/>
        </authorList>
    </citation>
    <scope>NUCLEOTIDE SEQUENCE [LARGE SCALE GENOMIC DNA]</scope>
    <source>
        <strain evidence="3">F231</strain>
    </source>
</reference>
<evidence type="ECO:0000256" key="1">
    <source>
        <dbReference type="SAM" id="MobiDB-lite"/>
    </source>
</evidence>
<keyword evidence="4" id="KW-1185">Reference proteome</keyword>
<proteinExistence type="predicted"/>
<evidence type="ECO:0000313" key="4">
    <source>
        <dbReference type="Proteomes" id="UP001346149"/>
    </source>
</evidence>
<sequence length="167" mass="17753">MRGGGGGGSGGDGWVVVPQPAGSFMASRGMEREEHFSSFDDSVNAVSFGFVATAILISMFLLMAIFEKFIRARSAAQRPMTQTVAHIESGRSEWNGKLGHPSPKAATVYAKEVSVVMPGEKVPTFIAHPAPPPCQPERISWPLHLHHSPCPGPSSTPSHPQAAPNDL</sequence>
<protein>
    <submittedName>
        <fullName evidence="3">Uncharacterized protein</fullName>
    </submittedName>
</protein>
<gene>
    <name evidence="3" type="ORF">SAY86_017807</name>
</gene>
<feature type="transmembrane region" description="Helical" evidence="2">
    <location>
        <begin position="45"/>
        <end position="66"/>
    </location>
</feature>
<keyword evidence="2" id="KW-0472">Membrane</keyword>
<dbReference type="PANTHER" id="PTHR33728">
    <property type="entry name" value="CTTNBP 2 AMINO-TERMINAL-LIKE PROTEIN"/>
    <property type="match status" value="1"/>
</dbReference>
<evidence type="ECO:0000313" key="3">
    <source>
        <dbReference type="EMBL" id="KAK4790503.1"/>
    </source>
</evidence>
<dbReference type="PANTHER" id="PTHR33728:SF21">
    <property type="entry name" value="TRANSMEMBRANE PROTEIN"/>
    <property type="match status" value="1"/>
</dbReference>
<keyword evidence="2" id="KW-0812">Transmembrane</keyword>
<dbReference type="AlphaFoldDB" id="A0AAN7R962"/>
<evidence type="ECO:0000256" key="2">
    <source>
        <dbReference type="SAM" id="Phobius"/>
    </source>
</evidence>
<feature type="region of interest" description="Disordered" evidence="1">
    <location>
        <begin position="145"/>
        <end position="167"/>
    </location>
</feature>
<dbReference type="Proteomes" id="UP001346149">
    <property type="component" value="Unassembled WGS sequence"/>
</dbReference>
<accession>A0AAN7R962</accession>
<name>A0AAN7R962_TRANT</name>
<comment type="caution">
    <text evidence="3">The sequence shown here is derived from an EMBL/GenBank/DDBJ whole genome shotgun (WGS) entry which is preliminary data.</text>
</comment>
<organism evidence="3 4">
    <name type="scientific">Trapa natans</name>
    <name type="common">Water chestnut</name>
    <dbReference type="NCBI Taxonomy" id="22666"/>
    <lineage>
        <taxon>Eukaryota</taxon>
        <taxon>Viridiplantae</taxon>
        <taxon>Streptophyta</taxon>
        <taxon>Embryophyta</taxon>
        <taxon>Tracheophyta</taxon>
        <taxon>Spermatophyta</taxon>
        <taxon>Magnoliopsida</taxon>
        <taxon>eudicotyledons</taxon>
        <taxon>Gunneridae</taxon>
        <taxon>Pentapetalae</taxon>
        <taxon>rosids</taxon>
        <taxon>malvids</taxon>
        <taxon>Myrtales</taxon>
        <taxon>Lythraceae</taxon>
        <taxon>Trapa</taxon>
    </lineage>
</organism>
<dbReference type="EMBL" id="JAXQNO010000010">
    <property type="protein sequence ID" value="KAK4790503.1"/>
    <property type="molecule type" value="Genomic_DNA"/>
</dbReference>
<keyword evidence="2" id="KW-1133">Transmembrane helix</keyword>